<reference evidence="2" key="1">
    <citation type="submission" date="2021-09" db="EMBL/GenBank/DDBJ databases">
        <authorList>
            <consortium name="AG Swart"/>
            <person name="Singh M."/>
            <person name="Singh A."/>
            <person name="Seah K."/>
            <person name="Emmerich C."/>
        </authorList>
    </citation>
    <scope>NUCLEOTIDE SEQUENCE</scope>
    <source>
        <strain evidence="2">ATCC30299</strain>
    </source>
</reference>
<dbReference type="AlphaFoldDB" id="A0AAU9IAM0"/>
<feature type="compositionally biased region" description="Polar residues" evidence="1">
    <location>
        <begin position="161"/>
        <end position="185"/>
    </location>
</feature>
<evidence type="ECO:0000313" key="2">
    <source>
        <dbReference type="EMBL" id="CAG9310572.1"/>
    </source>
</evidence>
<feature type="region of interest" description="Disordered" evidence="1">
    <location>
        <begin position="554"/>
        <end position="584"/>
    </location>
</feature>
<sequence>MENLVDSSTKDEVGNTDLSQLGCVRKSLLAKAIQKAGAKNIKAGRGNPIMQDLVKIHEDYKSKSNEIKTKINDAKGTKEVLEENYDTVPKTQKKIELIELERKTVSPLKYKQKSPSKTVGPVAKVNLKPKEPQSNRSRPFSPERSPNSPQVKAGFTHKRNQTLPNSQPLSINLLNPSDSPKSSVYSRKSLSPKPKKEKPISLVILEKYFSDVCKSIASTTEINENLLRKARQMRVVLDDCLEAIPDLSLNFYSLMESSINDIQKIAISNDKADYRALANKLLQLASDLDENNIISSAEPASPRKQPEEVPQSENLAEIAVELKQKINRITPRVINIWQKILNPGNNIIDSICTSFLLLFSEVDKTISLPSSKARDSSAVNSMQKYAKNPGMVVQTTRQIFYFIENEMISCKIIKKIKQMLDKFTVDDVKATDRTLTAFILYEFLRTAIRFYEAFATAHYGPTIKEEKNHKIDGFNTEIKEVPKIEFKENQSEIIKMRKSIELGDQDFSNSTMENNLPRSQCVQFSSVSVSRPDIDEMINKVSMLIGDFRKSPSPLRMSDKAGVQRSYSDAKLQLNHRPQFSSKD</sequence>
<keyword evidence="3" id="KW-1185">Reference proteome</keyword>
<evidence type="ECO:0000313" key="3">
    <source>
        <dbReference type="Proteomes" id="UP001162131"/>
    </source>
</evidence>
<protein>
    <submittedName>
        <fullName evidence="2">Uncharacterized protein</fullName>
    </submittedName>
</protein>
<dbReference type="Proteomes" id="UP001162131">
    <property type="component" value="Unassembled WGS sequence"/>
</dbReference>
<feature type="region of interest" description="Disordered" evidence="1">
    <location>
        <begin position="107"/>
        <end position="196"/>
    </location>
</feature>
<gene>
    <name evidence="2" type="ORF">BSTOLATCC_MIC1414</name>
</gene>
<name>A0AAU9IAM0_9CILI</name>
<comment type="caution">
    <text evidence="2">The sequence shown here is derived from an EMBL/GenBank/DDBJ whole genome shotgun (WGS) entry which is preliminary data.</text>
</comment>
<accession>A0AAU9IAM0</accession>
<evidence type="ECO:0000256" key="1">
    <source>
        <dbReference type="SAM" id="MobiDB-lite"/>
    </source>
</evidence>
<dbReference type="EMBL" id="CAJZBQ010000002">
    <property type="protein sequence ID" value="CAG9310572.1"/>
    <property type="molecule type" value="Genomic_DNA"/>
</dbReference>
<feature type="compositionally biased region" description="Polar residues" evidence="1">
    <location>
        <begin position="134"/>
        <end position="150"/>
    </location>
</feature>
<organism evidence="2 3">
    <name type="scientific">Blepharisma stoltei</name>
    <dbReference type="NCBI Taxonomy" id="1481888"/>
    <lineage>
        <taxon>Eukaryota</taxon>
        <taxon>Sar</taxon>
        <taxon>Alveolata</taxon>
        <taxon>Ciliophora</taxon>
        <taxon>Postciliodesmatophora</taxon>
        <taxon>Heterotrichea</taxon>
        <taxon>Heterotrichida</taxon>
        <taxon>Blepharismidae</taxon>
        <taxon>Blepharisma</taxon>
    </lineage>
</organism>
<proteinExistence type="predicted"/>